<keyword evidence="4 7" id="KW-0133">Cell shape</keyword>
<evidence type="ECO:0000256" key="4">
    <source>
        <dbReference type="ARBA" id="ARBA00022960"/>
    </source>
</evidence>
<dbReference type="PANTHER" id="PTHR36699">
    <property type="entry name" value="LD-TRANSPEPTIDASE"/>
    <property type="match status" value="1"/>
</dbReference>
<dbReference type="SUPFAM" id="SSF141523">
    <property type="entry name" value="L,D-transpeptidase catalytic domain-like"/>
    <property type="match status" value="1"/>
</dbReference>
<keyword evidence="6 7" id="KW-0961">Cell wall biogenesis/degradation</keyword>
<organism evidence="10 11">
    <name type="scientific">Hydrogenophaga luteola</name>
    <dbReference type="NCBI Taxonomy" id="1591122"/>
    <lineage>
        <taxon>Bacteria</taxon>
        <taxon>Pseudomonadati</taxon>
        <taxon>Pseudomonadota</taxon>
        <taxon>Betaproteobacteria</taxon>
        <taxon>Burkholderiales</taxon>
        <taxon>Comamonadaceae</taxon>
        <taxon>Hydrogenophaga</taxon>
    </lineage>
</organism>
<comment type="pathway">
    <text evidence="1 7">Cell wall biogenesis; peptidoglycan biosynthesis.</text>
</comment>
<dbReference type="PANTHER" id="PTHR36699:SF1">
    <property type="entry name" value="L,D-TRANSPEPTIDASE YAFK-RELATED"/>
    <property type="match status" value="1"/>
</dbReference>
<comment type="caution">
    <text evidence="10">The sequence shown here is derived from an EMBL/GenBank/DDBJ whole genome shotgun (WGS) entry which is preliminary data.</text>
</comment>
<evidence type="ECO:0000256" key="7">
    <source>
        <dbReference type="PROSITE-ProRule" id="PRU01373"/>
    </source>
</evidence>
<dbReference type="RefSeq" id="WP_382177124.1">
    <property type="nucleotide sequence ID" value="NZ_JBHRXX010000007.1"/>
</dbReference>
<dbReference type="InterPro" id="IPR005490">
    <property type="entry name" value="LD_TPept_cat_dom"/>
</dbReference>
<dbReference type="CDD" id="cd16913">
    <property type="entry name" value="YkuD_like"/>
    <property type="match status" value="1"/>
</dbReference>
<proteinExistence type="inferred from homology"/>
<feature type="active site" description="Nucleophile" evidence="7">
    <location>
        <position position="267"/>
    </location>
</feature>
<dbReference type="PROSITE" id="PS52029">
    <property type="entry name" value="LD_TPASE"/>
    <property type="match status" value="1"/>
</dbReference>
<evidence type="ECO:0000313" key="11">
    <source>
        <dbReference type="Proteomes" id="UP001595729"/>
    </source>
</evidence>
<keyword evidence="3" id="KW-0808">Transferase</keyword>
<protein>
    <submittedName>
        <fullName evidence="10">L,D-transpeptidase family protein</fullName>
    </submittedName>
</protein>
<evidence type="ECO:0000256" key="3">
    <source>
        <dbReference type="ARBA" id="ARBA00022679"/>
    </source>
</evidence>
<dbReference type="Pfam" id="PF03734">
    <property type="entry name" value="YkuD"/>
    <property type="match status" value="1"/>
</dbReference>
<accession>A0ABV7W721</accession>
<dbReference type="EMBL" id="JBHRXX010000007">
    <property type="protein sequence ID" value="MFC3685620.1"/>
    <property type="molecule type" value="Genomic_DNA"/>
</dbReference>
<evidence type="ECO:0000256" key="2">
    <source>
        <dbReference type="ARBA" id="ARBA00005992"/>
    </source>
</evidence>
<dbReference type="Proteomes" id="UP001595729">
    <property type="component" value="Unassembled WGS sequence"/>
</dbReference>
<evidence type="ECO:0000313" key="10">
    <source>
        <dbReference type="EMBL" id="MFC3685620.1"/>
    </source>
</evidence>
<evidence type="ECO:0000256" key="5">
    <source>
        <dbReference type="ARBA" id="ARBA00022984"/>
    </source>
</evidence>
<dbReference type="Gene3D" id="2.40.440.10">
    <property type="entry name" value="L,D-transpeptidase catalytic domain-like"/>
    <property type="match status" value="1"/>
</dbReference>
<name>A0ABV7W721_9BURK</name>
<evidence type="ECO:0000256" key="8">
    <source>
        <dbReference type="SAM" id="MobiDB-lite"/>
    </source>
</evidence>
<reference evidence="11" key="1">
    <citation type="journal article" date="2019" name="Int. J. Syst. Evol. Microbiol.">
        <title>The Global Catalogue of Microorganisms (GCM) 10K type strain sequencing project: providing services to taxonomists for standard genome sequencing and annotation.</title>
        <authorList>
            <consortium name="The Broad Institute Genomics Platform"/>
            <consortium name="The Broad Institute Genome Sequencing Center for Infectious Disease"/>
            <person name="Wu L."/>
            <person name="Ma J."/>
        </authorList>
    </citation>
    <scope>NUCLEOTIDE SEQUENCE [LARGE SCALE GENOMIC DNA]</scope>
    <source>
        <strain evidence="11">KCTC 42501</strain>
    </source>
</reference>
<gene>
    <name evidence="10" type="ORF">ACFOPI_18605</name>
</gene>
<feature type="region of interest" description="Disordered" evidence="8">
    <location>
        <begin position="1"/>
        <end position="23"/>
    </location>
</feature>
<dbReference type="InterPro" id="IPR038063">
    <property type="entry name" value="Transpep_catalytic_dom"/>
</dbReference>
<evidence type="ECO:0000256" key="1">
    <source>
        <dbReference type="ARBA" id="ARBA00004752"/>
    </source>
</evidence>
<feature type="domain" description="L,D-TPase catalytic" evidence="9">
    <location>
        <begin position="145"/>
        <end position="292"/>
    </location>
</feature>
<evidence type="ECO:0000256" key="6">
    <source>
        <dbReference type="ARBA" id="ARBA00023316"/>
    </source>
</evidence>
<feature type="active site" description="Proton donor/acceptor" evidence="7">
    <location>
        <position position="250"/>
    </location>
</feature>
<comment type="similarity">
    <text evidence="2">Belongs to the YkuD family.</text>
</comment>
<sequence>MARMHDASDAIKSVARPTGLQTQPLSDDAMARVAPLLGRAEARLIDIYRLISQGQHREALSQAERLVRDHPNFHLAHLVHGDLLSLQVRPVRQLGDVPDTTAIAAGQQLAVLRDESRRRLRALTERPPEGAVPSQFLSLASQSRHAIAVDASRSRLYLFENQTPSGSPDGLLAAPPKLKLLGDYYISVGLSGIEKEVEGDKRTPLGVYYITSNLHPDSLPDLYGVGALPINYPNPLDLQRGKTGSGIWLHGTPREQFVRAPQASDGCVVLSNPDLERLLSTVQIRTTPVVIAPELQWVQPQELDAERRAFESTLASWKEAKSTGQSDRLSTFYSSKLLAGGGSGGGRPEVGPELAKGIKAVDIKDVSVLRWKDQQDTMVVTFGEVPQGQSRGVTRRQYWTLERDQWKIFHEGTP</sequence>
<keyword evidence="11" id="KW-1185">Reference proteome</keyword>
<keyword evidence="5 7" id="KW-0573">Peptidoglycan synthesis</keyword>
<evidence type="ECO:0000259" key="9">
    <source>
        <dbReference type="PROSITE" id="PS52029"/>
    </source>
</evidence>